<comment type="similarity">
    <text evidence="1">Belongs to the LysR transcriptional regulatory family.</text>
</comment>
<evidence type="ECO:0000259" key="5">
    <source>
        <dbReference type="PROSITE" id="PS50931"/>
    </source>
</evidence>
<reference evidence="6 7" key="1">
    <citation type="submission" date="2020-04" db="EMBL/GenBank/DDBJ databases">
        <authorList>
            <person name="De Canck E."/>
        </authorList>
    </citation>
    <scope>NUCLEOTIDE SEQUENCE [LARGE SCALE GENOMIC DNA]</scope>
    <source>
        <strain evidence="6 7">LMG 6000</strain>
    </source>
</reference>
<name>A0A6S7F4P0_9BURK</name>
<dbReference type="EMBL" id="CADILH010000001">
    <property type="protein sequence ID" value="CAB3929389.1"/>
    <property type="molecule type" value="Genomic_DNA"/>
</dbReference>
<proteinExistence type="inferred from homology"/>
<dbReference type="GO" id="GO:0006351">
    <property type="term" value="P:DNA-templated transcription"/>
    <property type="evidence" value="ECO:0007669"/>
    <property type="project" value="TreeGrafter"/>
</dbReference>
<dbReference type="Gene3D" id="1.10.10.10">
    <property type="entry name" value="Winged helix-like DNA-binding domain superfamily/Winged helix DNA-binding domain"/>
    <property type="match status" value="1"/>
</dbReference>
<keyword evidence="2" id="KW-0805">Transcription regulation</keyword>
<dbReference type="GO" id="GO:0043565">
    <property type="term" value="F:sequence-specific DNA binding"/>
    <property type="evidence" value="ECO:0007669"/>
    <property type="project" value="TreeGrafter"/>
</dbReference>
<dbReference type="GO" id="GO:0003700">
    <property type="term" value="F:DNA-binding transcription factor activity"/>
    <property type="evidence" value="ECO:0007669"/>
    <property type="project" value="InterPro"/>
</dbReference>
<evidence type="ECO:0000256" key="1">
    <source>
        <dbReference type="ARBA" id="ARBA00009437"/>
    </source>
</evidence>
<dbReference type="InterPro" id="IPR058163">
    <property type="entry name" value="LysR-type_TF_proteobact-type"/>
</dbReference>
<evidence type="ECO:0000256" key="4">
    <source>
        <dbReference type="ARBA" id="ARBA00023163"/>
    </source>
</evidence>
<dbReference type="PANTHER" id="PTHR30537:SF5">
    <property type="entry name" value="HTH-TYPE TRANSCRIPTIONAL ACTIVATOR TTDR-RELATED"/>
    <property type="match status" value="1"/>
</dbReference>
<dbReference type="InterPro" id="IPR036390">
    <property type="entry name" value="WH_DNA-bd_sf"/>
</dbReference>
<dbReference type="CDD" id="cd08422">
    <property type="entry name" value="PBP2_CrgA_like"/>
    <property type="match status" value="1"/>
</dbReference>
<evidence type="ECO:0000256" key="2">
    <source>
        <dbReference type="ARBA" id="ARBA00023015"/>
    </source>
</evidence>
<dbReference type="SUPFAM" id="SSF53850">
    <property type="entry name" value="Periplasmic binding protein-like II"/>
    <property type="match status" value="1"/>
</dbReference>
<dbReference type="SUPFAM" id="SSF46785">
    <property type="entry name" value="Winged helix' DNA-binding domain"/>
    <property type="match status" value="1"/>
</dbReference>
<dbReference type="InterPro" id="IPR005119">
    <property type="entry name" value="LysR_subst-bd"/>
</dbReference>
<dbReference type="PANTHER" id="PTHR30537">
    <property type="entry name" value="HTH-TYPE TRANSCRIPTIONAL REGULATOR"/>
    <property type="match status" value="1"/>
</dbReference>
<keyword evidence="4" id="KW-0804">Transcription</keyword>
<sequence>MDSHVRRLPAPYLERSKAMEPNRFGDITAFVSAVKTGSFTAAATTLGLTRSAVGKSVARLEARLGARLLNRTTRKLSPTDEGLVVYERWSQILEDLEEVDATMAQRRGKPTGTLRLTAPLSFGQRHILPVLNAYVKKWPDIQADVWFTDRFVDLIEEGIDVAVRIGGIKDDSRILSRTIGGQQFVTCASPDYLAQKGVPSNPADLRDHETLFFLSGQRPMSWRFQEEGRVEFFEGPGRVNIDSSEALREAALSGFGLIHLPTYITGSDLKRGDLVEVLERYRPPSDPIRLIYPSRRHLSPRTRAFIDELVQLWKSGVPWEGSM</sequence>
<evidence type="ECO:0000256" key="3">
    <source>
        <dbReference type="ARBA" id="ARBA00023125"/>
    </source>
</evidence>
<dbReference type="AlphaFoldDB" id="A0A6S7F4P0"/>
<dbReference type="Pfam" id="PF03466">
    <property type="entry name" value="LysR_substrate"/>
    <property type="match status" value="1"/>
</dbReference>
<gene>
    <name evidence="6" type="primary">pgrR_1</name>
    <name evidence="6" type="ORF">LMG6000_00441</name>
</gene>
<protein>
    <submittedName>
        <fullName evidence="6">HTH-type transcriptional regulator PgrR</fullName>
    </submittedName>
</protein>
<organism evidence="6 7">
    <name type="scientific">Achromobacter insolitus</name>
    <dbReference type="NCBI Taxonomy" id="217204"/>
    <lineage>
        <taxon>Bacteria</taxon>
        <taxon>Pseudomonadati</taxon>
        <taxon>Pseudomonadota</taxon>
        <taxon>Betaproteobacteria</taxon>
        <taxon>Burkholderiales</taxon>
        <taxon>Alcaligenaceae</taxon>
        <taxon>Achromobacter</taxon>
    </lineage>
</organism>
<dbReference type="FunFam" id="1.10.10.10:FF:000001">
    <property type="entry name" value="LysR family transcriptional regulator"/>
    <property type="match status" value="1"/>
</dbReference>
<accession>A0A6S7F4P0</accession>
<keyword evidence="7" id="KW-1185">Reference proteome</keyword>
<dbReference type="InterPro" id="IPR036388">
    <property type="entry name" value="WH-like_DNA-bd_sf"/>
</dbReference>
<dbReference type="InterPro" id="IPR000847">
    <property type="entry name" value="LysR_HTH_N"/>
</dbReference>
<dbReference type="Proteomes" id="UP000494183">
    <property type="component" value="Unassembled WGS sequence"/>
</dbReference>
<evidence type="ECO:0000313" key="7">
    <source>
        <dbReference type="Proteomes" id="UP000494183"/>
    </source>
</evidence>
<feature type="domain" description="HTH lysR-type" evidence="5">
    <location>
        <begin position="22"/>
        <end position="79"/>
    </location>
</feature>
<evidence type="ECO:0000313" key="6">
    <source>
        <dbReference type="EMBL" id="CAB3929389.1"/>
    </source>
</evidence>
<dbReference type="PRINTS" id="PR00039">
    <property type="entry name" value="HTHLYSR"/>
</dbReference>
<dbReference type="PROSITE" id="PS50931">
    <property type="entry name" value="HTH_LYSR"/>
    <property type="match status" value="1"/>
</dbReference>
<dbReference type="Gene3D" id="3.40.190.290">
    <property type="match status" value="1"/>
</dbReference>
<dbReference type="Pfam" id="PF00126">
    <property type="entry name" value="HTH_1"/>
    <property type="match status" value="1"/>
</dbReference>
<keyword evidence="3" id="KW-0238">DNA-binding</keyword>